<evidence type="ECO:0000313" key="1">
    <source>
        <dbReference type="EMBL" id="CRK30050.1"/>
    </source>
</evidence>
<reference evidence="2" key="1">
    <citation type="submission" date="2015-05" db="EMBL/GenBank/DDBJ databases">
        <authorList>
            <person name="Fogelqvist Johan"/>
        </authorList>
    </citation>
    <scope>NUCLEOTIDE SEQUENCE [LARGE SCALE GENOMIC DNA]</scope>
</reference>
<evidence type="ECO:0000313" key="2">
    <source>
        <dbReference type="Proteomes" id="UP000044602"/>
    </source>
</evidence>
<gene>
    <name evidence="1" type="ORF">BN1708_015734</name>
</gene>
<proteinExistence type="predicted"/>
<protein>
    <submittedName>
        <fullName evidence="1">Uncharacterized protein</fullName>
    </submittedName>
</protein>
<accession>A0A0G4M7W8</accession>
<organism evidence="1 2">
    <name type="scientific">Verticillium longisporum</name>
    <name type="common">Verticillium dahliae var. longisporum</name>
    <dbReference type="NCBI Taxonomy" id="100787"/>
    <lineage>
        <taxon>Eukaryota</taxon>
        <taxon>Fungi</taxon>
        <taxon>Dikarya</taxon>
        <taxon>Ascomycota</taxon>
        <taxon>Pezizomycotina</taxon>
        <taxon>Sordariomycetes</taxon>
        <taxon>Hypocreomycetidae</taxon>
        <taxon>Glomerellales</taxon>
        <taxon>Plectosphaerellaceae</taxon>
        <taxon>Verticillium</taxon>
    </lineage>
</organism>
<dbReference type="AlphaFoldDB" id="A0A0G4M7W8"/>
<name>A0A0G4M7W8_VERLO</name>
<keyword evidence="2" id="KW-1185">Reference proteome</keyword>
<dbReference type="EMBL" id="CVQH01021318">
    <property type="protein sequence ID" value="CRK30050.1"/>
    <property type="molecule type" value="Genomic_DNA"/>
</dbReference>
<dbReference type="Proteomes" id="UP000044602">
    <property type="component" value="Unassembled WGS sequence"/>
</dbReference>
<sequence length="77" mass="8104">MIILKVRHTAAAFGELGARGEGGQDLGLPQGQADFGVVLGVGHDEVLNLVAPEHGITLFTLGLVPDFEKLLGWTPDQ</sequence>